<dbReference type="PANTHER" id="PTHR42711">
    <property type="entry name" value="ABC TRANSPORTER ATP-BINDING PROTEIN"/>
    <property type="match status" value="1"/>
</dbReference>
<gene>
    <name evidence="8" type="ORF">PAI11_05790</name>
</gene>
<evidence type="ECO:0000256" key="1">
    <source>
        <dbReference type="ARBA" id="ARBA00004202"/>
    </source>
</evidence>
<dbReference type="SMART" id="SM00382">
    <property type="entry name" value="AAA"/>
    <property type="match status" value="1"/>
</dbReference>
<dbReference type="Proteomes" id="UP000005143">
    <property type="component" value="Unassembled WGS sequence"/>
</dbReference>
<dbReference type="RefSeq" id="WP_007570669.1">
    <property type="nucleotide sequence ID" value="NZ_AGUD01000019.1"/>
</dbReference>
<evidence type="ECO:0000256" key="3">
    <source>
        <dbReference type="ARBA" id="ARBA00022448"/>
    </source>
</evidence>
<keyword evidence="4" id="KW-0547">Nucleotide-binding</keyword>
<evidence type="ECO:0000256" key="2">
    <source>
        <dbReference type="ARBA" id="ARBA00005417"/>
    </source>
</evidence>
<evidence type="ECO:0000313" key="8">
    <source>
        <dbReference type="EMBL" id="EHN12556.1"/>
    </source>
</evidence>
<dbReference type="InterPro" id="IPR003439">
    <property type="entry name" value="ABC_transporter-like_ATP-bd"/>
</dbReference>
<dbReference type="PROSITE" id="PS50893">
    <property type="entry name" value="ABC_TRANSPORTER_2"/>
    <property type="match status" value="1"/>
</dbReference>
<dbReference type="SUPFAM" id="SSF52540">
    <property type="entry name" value="P-loop containing nucleoside triphosphate hydrolases"/>
    <property type="match status" value="1"/>
</dbReference>
<dbReference type="PATRIC" id="fig|1097667.3.peg.576"/>
<dbReference type="GO" id="GO:0005886">
    <property type="term" value="C:plasma membrane"/>
    <property type="evidence" value="ECO:0007669"/>
    <property type="project" value="UniProtKB-SubCell"/>
</dbReference>
<dbReference type="CDD" id="cd03230">
    <property type="entry name" value="ABC_DR_subfamily_A"/>
    <property type="match status" value="1"/>
</dbReference>
<dbReference type="InterPro" id="IPR003593">
    <property type="entry name" value="AAA+_ATPase"/>
</dbReference>
<evidence type="ECO:0000256" key="5">
    <source>
        <dbReference type="ARBA" id="ARBA00022840"/>
    </source>
</evidence>
<dbReference type="EMBL" id="AGUD01000019">
    <property type="protein sequence ID" value="EHN12556.1"/>
    <property type="molecule type" value="Genomic_DNA"/>
</dbReference>
<reference evidence="8 9" key="1">
    <citation type="journal article" date="2013" name="Biodegradation">
        <title>Quantitative proteomic analysis of ibuprofen-degrading Patulibacter sp. strain I11.</title>
        <authorList>
            <person name="Almeida B."/>
            <person name="Kjeldal H."/>
            <person name="Lolas I."/>
            <person name="Knudsen A.D."/>
            <person name="Carvalho G."/>
            <person name="Nielsen K.L."/>
            <person name="Barreto Crespo M.T."/>
            <person name="Stensballe A."/>
            <person name="Nielsen J.L."/>
        </authorList>
    </citation>
    <scope>NUCLEOTIDE SEQUENCE [LARGE SCALE GENOMIC DNA]</scope>
    <source>
        <strain evidence="8 9">I11</strain>
    </source>
</reference>
<comment type="similarity">
    <text evidence="2">Belongs to the ABC transporter superfamily.</text>
</comment>
<dbReference type="Gene3D" id="3.40.50.300">
    <property type="entry name" value="P-loop containing nucleotide triphosphate hydrolases"/>
    <property type="match status" value="1"/>
</dbReference>
<dbReference type="GO" id="GO:0016887">
    <property type="term" value="F:ATP hydrolysis activity"/>
    <property type="evidence" value="ECO:0007669"/>
    <property type="project" value="InterPro"/>
</dbReference>
<dbReference type="PANTHER" id="PTHR42711:SF5">
    <property type="entry name" value="ABC TRANSPORTER ATP-BINDING PROTEIN NATA"/>
    <property type="match status" value="1"/>
</dbReference>
<protein>
    <submittedName>
        <fullName evidence="8">ABC transporter ATP-binding protein</fullName>
    </submittedName>
</protein>
<organism evidence="8 9">
    <name type="scientific">Patulibacter medicamentivorans</name>
    <dbReference type="NCBI Taxonomy" id="1097667"/>
    <lineage>
        <taxon>Bacteria</taxon>
        <taxon>Bacillati</taxon>
        <taxon>Actinomycetota</taxon>
        <taxon>Thermoleophilia</taxon>
        <taxon>Solirubrobacterales</taxon>
        <taxon>Patulibacteraceae</taxon>
        <taxon>Patulibacter</taxon>
    </lineage>
</organism>
<dbReference type="OrthoDB" id="3452254at2"/>
<dbReference type="InterPro" id="IPR027417">
    <property type="entry name" value="P-loop_NTPase"/>
</dbReference>
<evidence type="ECO:0000256" key="4">
    <source>
        <dbReference type="ARBA" id="ARBA00022741"/>
    </source>
</evidence>
<proteinExistence type="inferred from homology"/>
<keyword evidence="6" id="KW-0046">Antibiotic resistance</keyword>
<dbReference type="GO" id="GO:0005524">
    <property type="term" value="F:ATP binding"/>
    <property type="evidence" value="ECO:0007669"/>
    <property type="project" value="UniProtKB-KW"/>
</dbReference>
<keyword evidence="3" id="KW-0813">Transport</keyword>
<keyword evidence="5 8" id="KW-0067">ATP-binding</keyword>
<name>H0E1B7_9ACTN</name>
<feature type="domain" description="ABC transporter" evidence="7">
    <location>
        <begin position="5"/>
        <end position="230"/>
    </location>
</feature>
<dbReference type="InterPro" id="IPR050763">
    <property type="entry name" value="ABC_transporter_ATP-binding"/>
</dbReference>
<accession>H0E1B7</accession>
<comment type="caution">
    <text evidence="8">The sequence shown here is derived from an EMBL/GenBank/DDBJ whole genome shotgun (WGS) entry which is preliminary data.</text>
</comment>
<sequence length="298" mass="32901">MSAVIECDRLTKRYGSARGIDELTLRIEPGEVFGFLGPNGAGKTTTIRTLLDLQRPTSGEARIFGLDSRRDSVAIRSRIGNLAGDFALEPQLTGRRALALFAEVRGMTDLGRANELAERFEADLSRPLGELSRGNRQKIGLILALFHDPELVILDEPTSGLDPLMQAEFLAVVGEQRERGATVFLSSHELDEVQRICDRVGIIRDGRLIATDGVERMRERAYRNVAVRFAGTPDGQRLGALPGVEGVEVIGDLARFRIRGSVDRLIKTLAGDEVVDLELTRPSLDELFLDYYREGDAR</sequence>
<dbReference type="AlphaFoldDB" id="H0E1B7"/>
<evidence type="ECO:0000259" key="7">
    <source>
        <dbReference type="PROSITE" id="PS50893"/>
    </source>
</evidence>
<evidence type="ECO:0000313" key="9">
    <source>
        <dbReference type="Proteomes" id="UP000005143"/>
    </source>
</evidence>
<keyword evidence="9" id="KW-1185">Reference proteome</keyword>
<comment type="subcellular location">
    <subcellularLocation>
        <location evidence="1">Cell membrane</location>
        <topology evidence="1">Peripheral membrane protein</topology>
    </subcellularLocation>
</comment>
<dbReference type="Pfam" id="PF00005">
    <property type="entry name" value="ABC_tran"/>
    <property type="match status" value="1"/>
</dbReference>
<dbReference type="GO" id="GO:0046677">
    <property type="term" value="P:response to antibiotic"/>
    <property type="evidence" value="ECO:0007669"/>
    <property type="project" value="UniProtKB-KW"/>
</dbReference>
<evidence type="ECO:0000256" key="6">
    <source>
        <dbReference type="ARBA" id="ARBA00023251"/>
    </source>
</evidence>